<dbReference type="PANTHER" id="PTHR39201">
    <property type="entry name" value="EXPORTED PROTEIN-RELATED"/>
    <property type="match status" value="1"/>
</dbReference>
<dbReference type="InterPro" id="IPR008254">
    <property type="entry name" value="Flavodoxin/NO_synth"/>
</dbReference>
<keyword evidence="3" id="KW-1185">Reference proteome</keyword>
<gene>
    <name evidence="2" type="ORF">HMP0721_1388</name>
</gene>
<dbReference type="Proteomes" id="UP000004754">
    <property type="component" value="Unassembled WGS sequence"/>
</dbReference>
<organism evidence="2 3">
    <name type="scientific">Pseudoramibacter alactolyticus ATCC 23263</name>
    <dbReference type="NCBI Taxonomy" id="887929"/>
    <lineage>
        <taxon>Bacteria</taxon>
        <taxon>Bacillati</taxon>
        <taxon>Bacillota</taxon>
        <taxon>Clostridia</taxon>
        <taxon>Eubacteriales</taxon>
        <taxon>Eubacteriaceae</taxon>
        <taxon>Pseudoramibacter</taxon>
    </lineage>
</organism>
<dbReference type="AlphaFoldDB" id="E6MHA3"/>
<dbReference type="HOGENOM" id="CLU_068890_0_0_9"/>
<dbReference type="SUPFAM" id="SSF52218">
    <property type="entry name" value="Flavoproteins"/>
    <property type="match status" value="1"/>
</dbReference>
<dbReference type="EMBL" id="AEQN01000016">
    <property type="protein sequence ID" value="EFV01993.1"/>
    <property type="molecule type" value="Genomic_DNA"/>
</dbReference>
<dbReference type="GO" id="GO:0010181">
    <property type="term" value="F:FMN binding"/>
    <property type="evidence" value="ECO:0007669"/>
    <property type="project" value="InterPro"/>
</dbReference>
<protein>
    <recommendedName>
        <fullName evidence="1">Flavodoxin-like domain-containing protein</fullName>
    </recommendedName>
</protein>
<dbReference type="PANTHER" id="PTHR39201:SF1">
    <property type="entry name" value="FLAVODOXIN-LIKE DOMAIN-CONTAINING PROTEIN"/>
    <property type="match status" value="1"/>
</dbReference>
<feature type="domain" description="Flavodoxin-like" evidence="1">
    <location>
        <begin position="29"/>
        <end position="169"/>
    </location>
</feature>
<dbReference type="eggNOG" id="COG0716">
    <property type="taxonomic scope" value="Bacteria"/>
</dbReference>
<dbReference type="Pfam" id="PF12682">
    <property type="entry name" value="Flavodoxin_4"/>
    <property type="match status" value="1"/>
</dbReference>
<sequence>MIMAKTLVIYYSRTGENYVDGSVKVLDKGNTAAVAQMIARTVDADLFEVRTVKPYPADYYACIDVAKQELRDKARPELIAKLASVAGYDNVVVAGPCWWGTYPMAIFTQLEALDFAGKRVFPVMTHEGAGLAGSAKALRQACPGAEVGPGLAVLGASVGESGDVVAKWAKDNLA</sequence>
<accession>E6MHA3</accession>
<name>E6MHA3_9FIRM</name>
<dbReference type="InterPro" id="IPR029039">
    <property type="entry name" value="Flavoprotein-like_sf"/>
</dbReference>
<evidence type="ECO:0000313" key="3">
    <source>
        <dbReference type="Proteomes" id="UP000004754"/>
    </source>
</evidence>
<comment type="caution">
    <text evidence="2">The sequence shown here is derived from an EMBL/GenBank/DDBJ whole genome shotgun (WGS) entry which is preliminary data.</text>
</comment>
<proteinExistence type="predicted"/>
<reference evidence="2 3" key="1">
    <citation type="submission" date="2010-12" db="EMBL/GenBank/DDBJ databases">
        <authorList>
            <person name="Muzny D."/>
            <person name="Qin X."/>
            <person name="Deng J."/>
            <person name="Jiang H."/>
            <person name="Liu Y."/>
            <person name="Qu J."/>
            <person name="Song X.-Z."/>
            <person name="Zhang L."/>
            <person name="Thornton R."/>
            <person name="Coyle M."/>
            <person name="Francisco L."/>
            <person name="Jackson L."/>
            <person name="Javaid M."/>
            <person name="Korchina V."/>
            <person name="Kovar C."/>
            <person name="Mata R."/>
            <person name="Mathew T."/>
            <person name="Ngo R."/>
            <person name="Nguyen L."/>
            <person name="Nguyen N."/>
            <person name="Okwuonu G."/>
            <person name="Ongeri F."/>
            <person name="Pham C."/>
            <person name="Simmons D."/>
            <person name="Wilczek-Boney K."/>
            <person name="Hale W."/>
            <person name="Jakkamsetti A."/>
            <person name="Pham P."/>
            <person name="Ruth R."/>
            <person name="San Lucas F."/>
            <person name="Warren J."/>
            <person name="Zhang J."/>
            <person name="Zhao Z."/>
            <person name="Zhou C."/>
            <person name="Zhu D."/>
            <person name="Lee S."/>
            <person name="Bess C."/>
            <person name="Blankenburg K."/>
            <person name="Forbes L."/>
            <person name="Fu Q."/>
            <person name="Gubbala S."/>
            <person name="Hirani K."/>
            <person name="Jayaseelan J.C."/>
            <person name="Lara F."/>
            <person name="Munidasa M."/>
            <person name="Palculict T."/>
            <person name="Patil S."/>
            <person name="Pu L.-L."/>
            <person name="Saada N."/>
            <person name="Tang L."/>
            <person name="Weissenberger G."/>
            <person name="Zhu Y."/>
            <person name="Hemphill L."/>
            <person name="Shang Y."/>
            <person name="Youmans B."/>
            <person name="Ayvaz T."/>
            <person name="Ross M."/>
            <person name="Santibanez J."/>
            <person name="Aqrawi P."/>
            <person name="Gross S."/>
            <person name="Joshi V."/>
            <person name="Fowler G."/>
            <person name="Nazareth L."/>
            <person name="Reid J."/>
            <person name="Worley K."/>
            <person name="Petrosino J."/>
            <person name="Highlander S."/>
            <person name="Gibbs R."/>
        </authorList>
    </citation>
    <scope>NUCLEOTIDE SEQUENCE [LARGE SCALE GENOMIC DNA]</scope>
    <source>
        <strain evidence="2 3">ATCC 23263</strain>
    </source>
</reference>
<evidence type="ECO:0000259" key="1">
    <source>
        <dbReference type="Pfam" id="PF12682"/>
    </source>
</evidence>
<evidence type="ECO:0000313" key="2">
    <source>
        <dbReference type="EMBL" id="EFV01993.1"/>
    </source>
</evidence>
<dbReference type="Gene3D" id="3.40.50.360">
    <property type="match status" value="1"/>
</dbReference>
<dbReference type="GO" id="GO:0016651">
    <property type="term" value="F:oxidoreductase activity, acting on NAD(P)H"/>
    <property type="evidence" value="ECO:0007669"/>
    <property type="project" value="UniProtKB-ARBA"/>
</dbReference>
<dbReference type="STRING" id="887929.HMP0721_1388"/>